<comment type="caution">
    <text evidence="1">The sequence shown here is derived from an EMBL/GenBank/DDBJ whole genome shotgun (WGS) entry which is preliminary data.</text>
</comment>
<dbReference type="AlphaFoldDB" id="A0A2W2DT61"/>
<gene>
    <name evidence="1" type="ORF">C1I98_39375</name>
</gene>
<dbReference type="Proteomes" id="UP000248544">
    <property type="component" value="Unassembled WGS sequence"/>
</dbReference>
<protein>
    <submittedName>
        <fullName evidence="1">Aminoglycoside phosphotransferase</fullName>
    </submittedName>
</protein>
<dbReference type="InterPro" id="IPR011009">
    <property type="entry name" value="Kinase-like_dom_sf"/>
</dbReference>
<organism evidence="1 2">
    <name type="scientific">Spongiactinospora gelatinilytica</name>
    <dbReference type="NCBI Taxonomy" id="2666298"/>
    <lineage>
        <taxon>Bacteria</taxon>
        <taxon>Bacillati</taxon>
        <taxon>Actinomycetota</taxon>
        <taxon>Actinomycetes</taxon>
        <taxon>Streptosporangiales</taxon>
        <taxon>Streptosporangiaceae</taxon>
        <taxon>Spongiactinospora</taxon>
    </lineage>
</organism>
<keyword evidence="1" id="KW-0808">Transferase</keyword>
<name>A0A2W2DT61_9ACTN</name>
<keyword evidence="2" id="KW-1185">Reference proteome</keyword>
<proteinExistence type="predicted"/>
<evidence type="ECO:0000313" key="2">
    <source>
        <dbReference type="Proteomes" id="UP000248544"/>
    </source>
</evidence>
<dbReference type="SUPFAM" id="SSF56112">
    <property type="entry name" value="Protein kinase-like (PK-like)"/>
    <property type="match status" value="1"/>
</dbReference>
<evidence type="ECO:0000313" key="1">
    <source>
        <dbReference type="EMBL" id="PZG15192.1"/>
    </source>
</evidence>
<reference evidence="1 2" key="1">
    <citation type="submission" date="2018-01" db="EMBL/GenBank/DDBJ databases">
        <title>Draft genome sequence of Sphaerisporangium sp. 7K107.</title>
        <authorList>
            <person name="Sahin N."/>
            <person name="Saygin H."/>
            <person name="Ay H."/>
        </authorList>
    </citation>
    <scope>NUCLEOTIDE SEQUENCE [LARGE SCALE GENOMIC DNA]</scope>
    <source>
        <strain evidence="1 2">7K107</strain>
    </source>
</reference>
<dbReference type="EMBL" id="POUA01000791">
    <property type="protein sequence ID" value="PZG15192.1"/>
    <property type="molecule type" value="Genomic_DNA"/>
</dbReference>
<sequence>MVAGWAAFEYMPGTEGPAGEWAALVAAGRAFHRALRHLPRPDLLDRRHHQWAVADRIAWGEPAPVGSADVGGLLERLQSIRCPVDAPSQLVHGDLTGNVLFHPGLPPAVIDFSPYWRPVGYADAIIVTDGLLYHDATPALIEEVLPGRDGPQMLIRAIIFRLMALAIHKGPGGTLPQDELAHFARVTHLAEQAAAHHAP</sequence>
<dbReference type="GO" id="GO:0016740">
    <property type="term" value="F:transferase activity"/>
    <property type="evidence" value="ECO:0007669"/>
    <property type="project" value="UniProtKB-KW"/>
</dbReference>
<accession>A0A2W2DT61</accession>